<dbReference type="GO" id="GO:0009117">
    <property type="term" value="P:nucleotide metabolic process"/>
    <property type="evidence" value="ECO:0007669"/>
    <property type="project" value="TreeGrafter"/>
</dbReference>
<dbReference type="AlphaFoldDB" id="A0A1Y0IBD0"/>
<dbReference type="OrthoDB" id="9784774at2"/>
<dbReference type="Pfam" id="PF01230">
    <property type="entry name" value="HIT"/>
    <property type="match status" value="1"/>
</dbReference>
<evidence type="ECO:0000256" key="1">
    <source>
        <dbReference type="PIRSR" id="PIRSR601310-1"/>
    </source>
</evidence>
<evidence type="ECO:0000256" key="3">
    <source>
        <dbReference type="PROSITE-ProRule" id="PRU00464"/>
    </source>
</evidence>
<dbReference type="EMBL" id="CP021425">
    <property type="protein sequence ID" value="ARU57781.1"/>
    <property type="molecule type" value="Genomic_DNA"/>
</dbReference>
<evidence type="ECO:0000259" key="4">
    <source>
        <dbReference type="PROSITE" id="PS51084"/>
    </source>
</evidence>
<dbReference type="SUPFAM" id="SSF54197">
    <property type="entry name" value="HIT-like"/>
    <property type="match status" value="1"/>
</dbReference>
<dbReference type="Gene3D" id="3.30.428.10">
    <property type="entry name" value="HIT-like"/>
    <property type="match status" value="1"/>
</dbReference>
<keyword evidence="6" id="KW-1185">Reference proteome</keyword>
<dbReference type="PANTHER" id="PTHR46648">
    <property type="entry name" value="HIT FAMILY PROTEIN 1"/>
    <property type="match status" value="1"/>
</dbReference>
<gene>
    <name evidence="5" type="ORF">OLMES_3760</name>
</gene>
<evidence type="ECO:0000256" key="2">
    <source>
        <dbReference type="PIRSR" id="PIRSR601310-3"/>
    </source>
</evidence>
<dbReference type="KEGG" id="ome:OLMES_3760"/>
<accession>A0A1Y0IBD0</accession>
<dbReference type="PANTHER" id="PTHR46648:SF1">
    <property type="entry name" value="ADENOSINE 5'-MONOPHOSPHORAMIDASE HNT1"/>
    <property type="match status" value="1"/>
</dbReference>
<dbReference type="GO" id="GO:0003824">
    <property type="term" value="F:catalytic activity"/>
    <property type="evidence" value="ECO:0007669"/>
    <property type="project" value="InterPro"/>
</dbReference>
<dbReference type="InterPro" id="IPR011146">
    <property type="entry name" value="HIT-like"/>
</dbReference>
<feature type="short sequence motif" description="Histidine triad motif" evidence="2 3">
    <location>
        <begin position="101"/>
        <end position="105"/>
    </location>
</feature>
<dbReference type="CDD" id="cd01277">
    <property type="entry name" value="HINT_subgroup"/>
    <property type="match status" value="1"/>
</dbReference>
<evidence type="ECO:0000313" key="6">
    <source>
        <dbReference type="Proteomes" id="UP000196027"/>
    </source>
</evidence>
<protein>
    <submittedName>
        <fullName evidence="5">Histidine triad (HIT) protein</fullName>
    </submittedName>
</protein>
<evidence type="ECO:0000313" key="5">
    <source>
        <dbReference type="EMBL" id="ARU57781.1"/>
    </source>
</evidence>
<dbReference type="Proteomes" id="UP000196027">
    <property type="component" value="Chromosome"/>
</dbReference>
<proteinExistence type="predicted"/>
<dbReference type="InterPro" id="IPR039384">
    <property type="entry name" value="HINT"/>
</dbReference>
<reference evidence="5 6" key="1">
    <citation type="submission" date="2017-05" db="EMBL/GenBank/DDBJ databases">
        <title>Genomic insights into alkan degradation activity of Oleiphilus messinensis.</title>
        <authorList>
            <person name="Kozyavkin S.A."/>
            <person name="Slesarev A.I."/>
            <person name="Golyshin P.N."/>
            <person name="Korzhenkov A."/>
            <person name="Golyshina O.N."/>
            <person name="Toshchakov S.V."/>
        </authorList>
    </citation>
    <scope>NUCLEOTIDE SEQUENCE [LARGE SCALE GENOMIC DNA]</scope>
    <source>
        <strain evidence="5 6">ME102</strain>
    </source>
</reference>
<sequence>MVPYNSENIFAKILSGEANCIAVYEDEFTLAFMDIMPQTDGHTLVIPKEPAETLFELSEEGLGACTRTLKTVATAVQSAFECPGVMIAQLNGSVAGQTVPHFHFHIIPRYADGSSVRAHGHKMEDTEKLQGFAERIRACL</sequence>
<feature type="domain" description="HIT" evidence="4">
    <location>
        <begin position="9"/>
        <end position="116"/>
    </location>
</feature>
<dbReference type="PRINTS" id="PR00332">
    <property type="entry name" value="HISTRIAD"/>
</dbReference>
<dbReference type="PROSITE" id="PS51084">
    <property type="entry name" value="HIT_2"/>
    <property type="match status" value="1"/>
</dbReference>
<organism evidence="5 6">
    <name type="scientific">Oleiphilus messinensis</name>
    <dbReference type="NCBI Taxonomy" id="141451"/>
    <lineage>
        <taxon>Bacteria</taxon>
        <taxon>Pseudomonadati</taxon>
        <taxon>Pseudomonadota</taxon>
        <taxon>Gammaproteobacteria</taxon>
        <taxon>Oceanospirillales</taxon>
        <taxon>Oleiphilaceae</taxon>
        <taxon>Oleiphilus</taxon>
    </lineage>
</organism>
<dbReference type="InterPro" id="IPR036265">
    <property type="entry name" value="HIT-like_sf"/>
</dbReference>
<feature type="active site" description="Tele-AMP-histidine intermediate" evidence="1">
    <location>
        <position position="103"/>
    </location>
</feature>
<dbReference type="InterPro" id="IPR001310">
    <property type="entry name" value="Histidine_triad_HIT"/>
</dbReference>
<name>A0A1Y0IBD0_9GAMM</name>